<dbReference type="InterPro" id="IPR036291">
    <property type="entry name" value="NAD(P)-bd_dom_sf"/>
</dbReference>
<evidence type="ECO:0000313" key="8">
    <source>
        <dbReference type="EMBL" id="MDK4306350.1"/>
    </source>
</evidence>
<dbReference type="Proteomes" id="UP001239759">
    <property type="component" value="Unassembled WGS sequence"/>
</dbReference>
<evidence type="ECO:0000256" key="2">
    <source>
        <dbReference type="ARBA" id="ARBA00006484"/>
    </source>
</evidence>
<dbReference type="FunFam" id="3.40.50.720:FF:000084">
    <property type="entry name" value="Short-chain dehydrogenase reductase"/>
    <property type="match status" value="1"/>
</dbReference>
<comment type="catalytic activity">
    <reaction evidence="6">
        <text>a (3R)-hydroxyacyl-[ACP] + NADP(+) = a 3-oxoacyl-[ACP] + NADPH + H(+)</text>
        <dbReference type="Rhea" id="RHEA:17397"/>
        <dbReference type="Rhea" id="RHEA-COMP:9916"/>
        <dbReference type="Rhea" id="RHEA-COMP:9945"/>
        <dbReference type="ChEBI" id="CHEBI:15378"/>
        <dbReference type="ChEBI" id="CHEBI:57783"/>
        <dbReference type="ChEBI" id="CHEBI:58349"/>
        <dbReference type="ChEBI" id="CHEBI:78776"/>
        <dbReference type="ChEBI" id="CHEBI:78827"/>
        <dbReference type="EC" id="1.1.1.100"/>
    </reaction>
    <physiologicalReaction direction="right-to-left" evidence="6">
        <dbReference type="Rhea" id="RHEA:17399"/>
    </physiologicalReaction>
</comment>
<dbReference type="PROSITE" id="PS00061">
    <property type="entry name" value="ADH_SHORT"/>
    <property type="match status" value="1"/>
</dbReference>
<dbReference type="Proteomes" id="UP001224412">
    <property type="component" value="Unassembled WGS sequence"/>
</dbReference>
<reference evidence="8 10" key="1">
    <citation type="submission" date="2023-05" db="EMBL/GenBank/DDBJ databases">
        <title>Metabolic capabilities are highly conserved among human nasal-associated Corynebacterium species in pangenomic analyses.</title>
        <authorList>
            <person name="Tran T.H."/>
            <person name="Roberts A.Q."/>
            <person name="Escapa I.F."/>
            <person name="Gao W."/>
            <person name="Conlan S."/>
            <person name="Kong H."/>
            <person name="Segre J.A."/>
            <person name="Kelly M.S."/>
            <person name="Lemon K.P."/>
        </authorList>
    </citation>
    <scope>NUCLEOTIDE SEQUENCE</scope>
    <source>
        <strain evidence="8">KPL2773</strain>
        <strain evidence="7 10">KPL3772</strain>
    </source>
</reference>
<evidence type="ECO:0000313" key="7">
    <source>
        <dbReference type="EMBL" id="MDK4289226.1"/>
    </source>
</evidence>
<dbReference type="GeneID" id="42781246"/>
<proteinExistence type="inferred from homology"/>
<dbReference type="EMBL" id="JASNVH010000002">
    <property type="protein sequence ID" value="MDK4306350.1"/>
    <property type="molecule type" value="Genomic_DNA"/>
</dbReference>
<keyword evidence="10" id="KW-1185">Reference proteome</keyword>
<evidence type="ECO:0000256" key="5">
    <source>
        <dbReference type="ARBA" id="ARBA00040781"/>
    </source>
</evidence>
<dbReference type="InterPro" id="IPR020904">
    <property type="entry name" value="Sc_DH/Rdtase_CS"/>
</dbReference>
<sequence>MKSFDEFRDKVALVTGGGFGIGEEICYELGELGTHVVVADSKEHKPSEVAEKIRSNGGSAYAIEIDMTAESDYKAAVQTAVEQFGGLHYAVNSPGYGGEGELTGKLNGRQWRDLVDLNLNGVAYAMRYEIEQFLDMDMSSECSIVNVASVHGLVAAKGKAAYSAAKHGVIGLTRSAAVEYGSKAIRVNAVCPGYIRNALLANFMDEDELTKLINDHPLGRLGSVREVAAMVLFLLSSNASFITGSTQTVDGGYTAI</sequence>
<dbReference type="RefSeq" id="WP_023019730.1">
    <property type="nucleotide sequence ID" value="NZ_CP051667.1"/>
</dbReference>
<dbReference type="SUPFAM" id="SSF51735">
    <property type="entry name" value="NAD(P)-binding Rossmann-fold domains"/>
    <property type="match status" value="1"/>
</dbReference>
<dbReference type="GO" id="GO:0032787">
    <property type="term" value="P:monocarboxylic acid metabolic process"/>
    <property type="evidence" value="ECO:0007669"/>
    <property type="project" value="UniProtKB-ARBA"/>
</dbReference>
<keyword evidence="4" id="KW-0560">Oxidoreductase</keyword>
<dbReference type="InterPro" id="IPR002347">
    <property type="entry name" value="SDR_fam"/>
</dbReference>
<dbReference type="InterPro" id="IPR050259">
    <property type="entry name" value="SDR"/>
</dbReference>
<dbReference type="PRINTS" id="PR00081">
    <property type="entry name" value="GDHRDH"/>
</dbReference>
<dbReference type="PANTHER" id="PTHR42879:SF2">
    <property type="entry name" value="3-OXOACYL-[ACYL-CARRIER-PROTEIN] REDUCTASE FABG"/>
    <property type="match status" value="1"/>
</dbReference>
<keyword evidence="3" id="KW-0134">Cell wall</keyword>
<evidence type="ECO:0000256" key="1">
    <source>
        <dbReference type="ARBA" id="ARBA00004191"/>
    </source>
</evidence>
<evidence type="ECO:0000256" key="4">
    <source>
        <dbReference type="ARBA" id="ARBA00023002"/>
    </source>
</evidence>
<evidence type="ECO:0000313" key="9">
    <source>
        <dbReference type="Proteomes" id="UP001224412"/>
    </source>
</evidence>
<comment type="similarity">
    <text evidence="2">Belongs to the short-chain dehydrogenases/reductases (SDR) family.</text>
</comment>
<dbReference type="PRINTS" id="PR00080">
    <property type="entry name" value="SDRFAMILY"/>
</dbReference>
<comment type="caution">
    <text evidence="8">The sequence shown here is derived from an EMBL/GenBank/DDBJ whole genome shotgun (WGS) entry which is preliminary data.</text>
</comment>
<gene>
    <name evidence="7" type="ORF">QPX23_00520</name>
    <name evidence="8" type="ORF">QPX42_02095</name>
</gene>
<name>A0AAP4BQD1_9CORY</name>
<evidence type="ECO:0000256" key="3">
    <source>
        <dbReference type="ARBA" id="ARBA00022512"/>
    </source>
</evidence>
<evidence type="ECO:0000313" key="10">
    <source>
        <dbReference type="Proteomes" id="UP001239759"/>
    </source>
</evidence>
<dbReference type="EMBL" id="JASNUQ010000001">
    <property type="protein sequence ID" value="MDK4289226.1"/>
    <property type="molecule type" value="Genomic_DNA"/>
</dbReference>
<dbReference type="Pfam" id="PF13561">
    <property type="entry name" value="adh_short_C2"/>
    <property type="match status" value="1"/>
</dbReference>
<comment type="subcellular location">
    <subcellularLocation>
        <location evidence="1">Secreted</location>
        <location evidence="1">Cell wall</location>
    </subcellularLocation>
</comment>
<accession>A0AAP4BQD1</accession>
<dbReference type="AlphaFoldDB" id="A0AAP4BQD1"/>
<organism evidence="8 9">
    <name type="scientific">Corynebacterium pseudodiphtheriticum</name>
    <dbReference type="NCBI Taxonomy" id="37637"/>
    <lineage>
        <taxon>Bacteria</taxon>
        <taxon>Bacillati</taxon>
        <taxon>Actinomycetota</taxon>
        <taxon>Actinomycetes</taxon>
        <taxon>Mycobacteriales</taxon>
        <taxon>Corynebacteriaceae</taxon>
        <taxon>Corynebacterium</taxon>
    </lineage>
</organism>
<dbReference type="CDD" id="cd05233">
    <property type="entry name" value="SDR_c"/>
    <property type="match status" value="1"/>
</dbReference>
<dbReference type="GO" id="GO:0004316">
    <property type="term" value="F:3-oxoacyl-[acyl-carrier-protein] reductase (NADPH) activity"/>
    <property type="evidence" value="ECO:0007669"/>
    <property type="project" value="UniProtKB-EC"/>
</dbReference>
<dbReference type="PANTHER" id="PTHR42879">
    <property type="entry name" value="3-OXOACYL-(ACYL-CARRIER-PROTEIN) REDUCTASE"/>
    <property type="match status" value="1"/>
</dbReference>
<protein>
    <recommendedName>
        <fullName evidence="5">3-oxoacyl-[acyl-carrier-protein] reductase MabA</fullName>
    </recommendedName>
</protein>
<dbReference type="Gene3D" id="3.40.50.720">
    <property type="entry name" value="NAD(P)-binding Rossmann-like Domain"/>
    <property type="match status" value="1"/>
</dbReference>
<keyword evidence="3" id="KW-0964">Secreted</keyword>
<evidence type="ECO:0000256" key="6">
    <source>
        <dbReference type="ARBA" id="ARBA00047400"/>
    </source>
</evidence>